<evidence type="ECO:0000313" key="2">
    <source>
        <dbReference type="EMBL" id="GIY11242.1"/>
    </source>
</evidence>
<proteinExistence type="predicted"/>
<dbReference type="AlphaFoldDB" id="A0AAV4QPT2"/>
<gene>
    <name evidence="2" type="ORF">CDAR_246101</name>
</gene>
<evidence type="ECO:0000313" key="3">
    <source>
        <dbReference type="Proteomes" id="UP001054837"/>
    </source>
</evidence>
<comment type="caution">
    <text evidence="2">The sequence shown here is derived from an EMBL/GenBank/DDBJ whole genome shotgun (WGS) entry which is preliminary data.</text>
</comment>
<feature type="compositionally biased region" description="Basic and acidic residues" evidence="1">
    <location>
        <begin position="134"/>
        <end position="146"/>
    </location>
</feature>
<protein>
    <submittedName>
        <fullName evidence="2">Uncharacterized protein</fullName>
    </submittedName>
</protein>
<evidence type="ECO:0000256" key="1">
    <source>
        <dbReference type="SAM" id="MobiDB-lite"/>
    </source>
</evidence>
<accession>A0AAV4QPT2</accession>
<organism evidence="2 3">
    <name type="scientific">Caerostris darwini</name>
    <dbReference type="NCBI Taxonomy" id="1538125"/>
    <lineage>
        <taxon>Eukaryota</taxon>
        <taxon>Metazoa</taxon>
        <taxon>Ecdysozoa</taxon>
        <taxon>Arthropoda</taxon>
        <taxon>Chelicerata</taxon>
        <taxon>Arachnida</taxon>
        <taxon>Araneae</taxon>
        <taxon>Araneomorphae</taxon>
        <taxon>Entelegynae</taxon>
        <taxon>Araneoidea</taxon>
        <taxon>Araneidae</taxon>
        <taxon>Caerostris</taxon>
    </lineage>
</organism>
<feature type="region of interest" description="Disordered" evidence="1">
    <location>
        <begin position="78"/>
        <end position="146"/>
    </location>
</feature>
<dbReference type="EMBL" id="BPLQ01004883">
    <property type="protein sequence ID" value="GIY11242.1"/>
    <property type="molecule type" value="Genomic_DNA"/>
</dbReference>
<reference evidence="2 3" key="1">
    <citation type="submission" date="2021-06" db="EMBL/GenBank/DDBJ databases">
        <title>Caerostris darwini draft genome.</title>
        <authorList>
            <person name="Kono N."/>
            <person name="Arakawa K."/>
        </authorList>
    </citation>
    <scope>NUCLEOTIDE SEQUENCE [LARGE SCALE GENOMIC DNA]</scope>
</reference>
<keyword evidence="3" id="KW-1185">Reference proteome</keyword>
<sequence>MDSFKWNSDANISAIIGNIRMNKSLIPFGDMHCRHCLKKTSRSGVEFESMCEHLESKFGQIEVGYVFVFVPLRSLPNLNKKNPRSHLAGVQARAGEVTSSADLIRQDAGAPKSGRIAADGPPLHTEEPDTVAKNSDDDSQDKTHRM</sequence>
<dbReference type="Proteomes" id="UP001054837">
    <property type="component" value="Unassembled WGS sequence"/>
</dbReference>
<name>A0AAV4QPT2_9ARAC</name>